<dbReference type="EMBL" id="VOIH02000012">
    <property type="protein sequence ID" value="KAF3432542.1"/>
    <property type="molecule type" value="Genomic_DNA"/>
</dbReference>
<evidence type="ECO:0000313" key="2">
    <source>
        <dbReference type="EMBL" id="KAF3432542.1"/>
    </source>
</evidence>
<reference evidence="2" key="1">
    <citation type="submission" date="2020-03" db="EMBL/GenBank/DDBJ databases">
        <title>A high-quality chromosome-level genome assembly of a woody plant with both climbing and erect habits, Rhamnella rubrinervis.</title>
        <authorList>
            <person name="Lu Z."/>
            <person name="Yang Y."/>
            <person name="Zhu X."/>
            <person name="Sun Y."/>
        </authorList>
    </citation>
    <scope>NUCLEOTIDE SEQUENCE</scope>
    <source>
        <strain evidence="2">BYM</strain>
        <tissue evidence="2">Leaf</tissue>
    </source>
</reference>
<dbReference type="PANTHER" id="PTHR48449:SF1">
    <property type="entry name" value="DUF1985 DOMAIN-CONTAINING PROTEIN"/>
    <property type="match status" value="1"/>
</dbReference>
<proteinExistence type="predicted"/>
<dbReference type="PANTHER" id="PTHR48449">
    <property type="entry name" value="DUF1985 DOMAIN-CONTAINING PROTEIN"/>
    <property type="match status" value="1"/>
</dbReference>
<protein>
    <recommendedName>
        <fullName evidence="1">DUF1985 domain-containing protein</fullName>
    </recommendedName>
</protein>
<dbReference type="Proteomes" id="UP000796880">
    <property type="component" value="Unassembled WGS sequence"/>
</dbReference>
<feature type="domain" description="DUF1985" evidence="1">
    <location>
        <begin position="124"/>
        <end position="209"/>
    </location>
</feature>
<dbReference type="Pfam" id="PF09331">
    <property type="entry name" value="DUF1985"/>
    <property type="match status" value="1"/>
</dbReference>
<dbReference type="OrthoDB" id="1930729at2759"/>
<gene>
    <name evidence="2" type="ORF">FNV43_RR27282</name>
</gene>
<dbReference type="AlphaFoldDB" id="A0A8K0DK30"/>
<dbReference type="InterPro" id="IPR015410">
    <property type="entry name" value="DUF1985"/>
</dbReference>
<accession>A0A8K0DK30</accession>
<keyword evidence="3" id="KW-1185">Reference proteome</keyword>
<evidence type="ECO:0000313" key="3">
    <source>
        <dbReference type="Proteomes" id="UP000796880"/>
    </source>
</evidence>
<name>A0A8K0DK30_9ROSA</name>
<comment type="caution">
    <text evidence="2">The sequence shown here is derived from an EMBL/GenBank/DDBJ whole genome shotgun (WGS) entry which is preliminary data.</text>
</comment>
<sequence length="239" mass="26994">MPGCLRRRGGRRFAKVKEFRFLGSTGRGHARGEIEGLGWGRVMWKEGKLDRQNLDGFDWQNLRGLGGGGWELTPMARRAEGLAALRHAVAPGRWAAPRAHTGAQGVGQWNPVVDVPPPPQANRIRNTYFGHLKKIKNSNVRDVFLGLKRSKLEDKDNMVRLALIYFLECGLLGQESQVSIDIQHLFMVENLEYFNEYVWGLESYNATISFMHRVLTLHDGKLNESATYSLSGFPQAFQV</sequence>
<organism evidence="2 3">
    <name type="scientific">Rhamnella rubrinervis</name>
    <dbReference type="NCBI Taxonomy" id="2594499"/>
    <lineage>
        <taxon>Eukaryota</taxon>
        <taxon>Viridiplantae</taxon>
        <taxon>Streptophyta</taxon>
        <taxon>Embryophyta</taxon>
        <taxon>Tracheophyta</taxon>
        <taxon>Spermatophyta</taxon>
        <taxon>Magnoliopsida</taxon>
        <taxon>eudicotyledons</taxon>
        <taxon>Gunneridae</taxon>
        <taxon>Pentapetalae</taxon>
        <taxon>rosids</taxon>
        <taxon>fabids</taxon>
        <taxon>Rosales</taxon>
        <taxon>Rhamnaceae</taxon>
        <taxon>rhamnoid group</taxon>
        <taxon>Rhamneae</taxon>
        <taxon>Rhamnella</taxon>
    </lineage>
</organism>
<evidence type="ECO:0000259" key="1">
    <source>
        <dbReference type="Pfam" id="PF09331"/>
    </source>
</evidence>